<name>I4CF86_DESTA</name>
<dbReference type="KEGG" id="dti:Desti_5648"/>
<proteinExistence type="predicted"/>
<keyword evidence="2" id="KW-1185">Reference proteome</keyword>
<dbReference type="Proteomes" id="UP000006055">
    <property type="component" value="Plasmid pDESTI.01"/>
</dbReference>
<keyword evidence="1" id="KW-0614">Plasmid</keyword>
<dbReference type="HOGENOM" id="CLU_3373423_0_0_7"/>
<sequence length="34" mass="3808">MDSSGPNGENETFYIGLDMMPVNEFYPFFKAAST</sequence>
<evidence type="ECO:0000313" key="2">
    <source>
        <dbReference type="Proteomes" id="UP000006055"/>
    </source>
</evidence>
<evidence type="ECO:0000313" key="1">
    <source>
        <dbReference type="EMBL" id="AFM28227.1"/>
    </source>
</evidence>
<accession>I4CF86</accession>
<gene>
    <name evidence="1" type="ordered locus">Desti_5648</name>
</gene>
<organism evidence="1 2">
    <name type="scientific">Desulfomonile tiedjei (strain ATCC 49306 / DSM 6799 / DCB-1)</name>
    <dbReference type="NCBI Taxonomy" id="706587"/>
    <lineage>
        <taxon>Bacteria</taxon>
        <taxon>Pseudomonadati</taxon>
        <taxon>Thermodesulfobacteriota</taxon>
        <taxon>Desulfomonilia</taxon>
        <taxon>Desulfomonilales</taxon>
        <taxon>Desulfomonilaceae</taxon>
        <taxon>Desulfomonile</taxon>
    </lineage>
</organism>
<dbReference type="EMBL" id="CP003361">
    <property type="protein sequence ID" value="AFM28227.1"/>
    <property type="molecule type" value="Genomic_DNA"/>
</dbReference>
<geneLocation type="plasmid" evidence="1 2">
    <name>pDESTI.01</name>
</geneLocation>
<reference evidence="2" key="1">
    <citation type="submission" date="2012-06" db="EMBL/GenBank/DDBJ databases">
        <title>Complete sequence of plasmid of Desulfomonile tiedjei DSM 6799.</title>
        <authorList>
            <person name="Lucas S."/>
            <person name="Copeland A."/>
            <person name="Lapidus A."/>
            <person name="Glavina del Rio T."/>
            <person name="Dalin E."/>
            <person name="Tice H."/>
            <person name="Bruce D."/>
            <person name="Goodwin L."/>
            <person name="Pitluck S."/>
            <person name="Peters L."/>
            <person name="Ovchinnikova G."/>
            <person name="Zeytun A."/>
            <person name="Lu M."/>
            <person name="Kyrpides N."/>
            <person name="Mavromatis K."/>
            <person name="Ivanova N."/>
            <person name="Brettin T."/>
            <person name="Detter J.C."/>
            <person name="Han C."/>
            <person name="Larimer F."/>
            <person name="Land M."/>
            <person name="Hauser L."/>
            <person name="Markowitz V."/>
            <person name="Cheng J.-F."/>
            <person name="Hugenholtz P."/>
            <person name="Woyke T."/>
            <person name="Wu D."/>
            <person name="Spring S."/>
            <person name="Schroeder M."/>
            <person name="Brambilla E."/>
            <person name="Klenk H.-P."/>
            <person name="Eisen J.A."/>
        </authorList>
    </citation>
    <scope>NUCLEOTIDE SEQUENCE [LARGE SCALE GENOMIC DNA]</scope>
    <source>
        <strain evidence="2">ATCC 49306 / DSM 6799 / DCB-1</strain>
        <plasmid evidence="2">Plasmid pDESTI.01</plasmid>
    </source>
</reference>
<protein>
    <submittedName>
        <fullName evidence="1">Uncharacterized protein</fullName>
    </submittedName>
</protein>
<dbReference type="AlphaFoldDB" id="I4CF86"/>